<gene>
    <name evidence="2" type="ORF">SK128_027529</name>
</gene>
<dbReference type="InterPro" id="IPR018159">
    <property type="entry name" value="Spectrin/alpha-actinin"/>
</dbReference>
<name>A0AAN8WAI0_HALRR</name>
<dbReference type="Gene3D" id="1.20.58.60">
    <property type="match status" value="1"/>
</dbReference>
<evidence type="ECO:0000313" key="2">
    <source>
        <dbReference type="EMBL" id="KAK7020238.1"/>
    </source>
</evidence>
<evidence type="ECO:0000256" key="1">
    <source>
        <dbReference type="SAM" id="MobiDB-lite"/>
    </source>
</evidence>
<comment type="caution">
    <text evidence="2">The sequence shown here is derived from an EMBL/GenBank/DDBJ whole genome shotgun (WGS) entry which is preliminary data.</text>
</comment>
<dbReference type="EMBL" id="JAXCGZ010022954">
    <property type="protein sequence ID" value="KAK7020238.1"/>
    <property type="molecule type" value="Genomic_DNA"/>
</dbReference>
<feature type="compositionally biased region" description="Basic and acidic residues" evidence="1">
    <location>
        <begin position="38"/>
        <end position="49"/>
    </location>
</feature>
<proteinExistence type="predicted"/>
<protein>
    <submittedName>
        <fullName evidence="2">Uncharacterized protein</fullName>
    </submittedName>
</protein>
<evidence type="ECO:0000313" key="3">
    <source>
        <dbReference type="Proteomes" id="UP001381693"/>
    </source>
</evidence>
<organism evidence="2 3">
    <name type="scientific">Halocaridina rubra</name>
    <name type="common">Hawaiian red shrimp</name>
    <dbReference type="NCBI Taxonomy" id="373956"/>
    <lineage>
        <taxon>Eukaryota</taxon>
        <taxon>Metazoa</taxon>
        <taxon>Ecdysozoa</taxon>
        <taxon>Arthropoda</taxon>
        <taxon>Crustacea</taxon>
        <taxon>Multicrustacea</taxon>
        <taxon>Malacostraca</taxon>
        <taxon>Eumalacostraca</taxon>
        <taxon>Eucarida</taxon>
        <taxon>Decapoda</taxon>
        <taxon>Pleocyemata</taxon>
        <taxon>Caridea</taxon>
        <taxon>Atyoidea</taxon>
        <taxon>Atyidae</taxon>
        <taxon>Halocaridina</taxon>
    </lineage>
</organism>
<dbReference type="SMART" id="SM00150">
    <property type="entry name" value="SPEC"/>
    <property type="match status" value="1"/>
</dbReference>
<reference evidence="2 3" key="1">
    <citation type="submission" date="2023-11" db="EMBL/GenBank/DDBJ databases">
        <title>Halocaridina rubra genome assembly.</title>
        <authorList>
            <person name="Smith C."/>
        </authorList>
    </citation>
    <scope>NUCLEOTIDE SEQUENCE [LARGE SCALE GENOMIC DNA]</scope>
    <source>
        <strain evidence="2">EP-1</strain>
        <tissue evidence="2">Whole</tissue>
    </source>
</reference>
<keyword evidence="3" id="KW-1185">Reference proteome</keyword>
<dbReference type="AlphaFoldDB" id="A0AAN8WAI0"/>
<feature type="region of interest" description="Disordered" evidence="1">
    <location>
        <begin position="30"/>
        <end position="49"/>
    </location>
</feature>
<dbReference type="Proteomes" id="UP001381693">
    <property type="component" value="Unassembled WGS sequence"/>
</dbReference>
<accession>A0AAN8WAI0</accession>
<sequence length="383" mass="44731">MKHETSLCRDLEKEGTKSWLDMMLEKLSQHSSEGEEGLSGRDKAVKAQEKKKLEAMVERHKGLMGPTMEAQSKVDHYSECYAFGDDIHPVMKVLNEQRHLSMKEIHPHNMDMCEEQIDKQEKVLRTIENQAPIYQELMRRGAKLKSNPNAPSFLEREIAKLEETWKDTNEKAQERIELLNCTFKDWDVYEQQRQAIYAPIEILEDQFKTYKKIYDPKKGTDWLERKKKKAEEQKKIAIDIYTIVQKCFKTIISLAGEDKREFMEKEIVEIDERRLITEKVDKTLAELTEFNTKLHKFVNSLAELRAWMMPAKEKLEFITSSTELSPEDRVKEIFDLQGQVNERLPLLEPLEADAHELLDVPGKLSRGFNFILLASVIQVSLNS</sequence>
<dbReference type="SUPFAM" id="SSF46966">
    <property type="entry name" value="Spectrin repeat"/>
    <property type="match status" value="1"/>
</dbReference>